<protein>
    <submittedName>
        <fullName evidence="1">Uncharacterized protein</fullName>
    </submittedName>
</protein>
<gene>
    <name evidence="1" type="ORF">N1851_032992</name>
</gene>
<reference evidence="1" key="1">
    <citation type="journal article" date="2023" name="Front. Mar. Sci.">
        <title>A new Merluccius polli reference genome to investigate the effects of global change in West African waters.</title>
        <authorList>
            <person name="Mateo J.L."/>
            <person name="Blanco-Fernandez C."/>
            <person name="Garcia-Vazquez E."/>
            <person name="Machado-Schiaffino G."/>
        </authorList>
    </citation>
    <scope>NUCLEOTIDE SEQUENCE</scope>
    <source>
        <strain evidence="1">C29</strain>
        <tissue evidence="1">Fin</tissue>
    </source>
</reference>
<sequence>MVLFEPLLEQNLLPAGLLASVSLVPIALKAHYFPVPNRILERGTVNASSILLPSEAQSA</sequence>
<dbReference type="Proteomes" id="UP001174136">
    <property type="component" value="Unassembled WGS sequence"/>
</dbReference>
<name>A0AA47NPY1_MERPO</name>
<proteinExistence type="predicted"/>
<keyword evidence="2" id="KW-1185">Reference proteome</keyword>
<organism evidence="1 2">
    <name type="scientific">Merluccius polli</name>
    <name type="common">Benguela hake</name>
    <name type="synonym">Merluccius cadenati</name>
    <dbReference type="NCBI Taxonomy" id="89951"/>
    <lineage>
        <taxon>Eukaryota</taxon>
        <taxon>Metazoa</taxon>
        <taxon>Chordata</taxon>
        <taxon>Craniata</taxon>
        <taxon>Vertebrata</taxon>
        <taxon>Euteleostomi</taxon>
        <taxon>Actinopterygii</taxon>
        <taxon>Neopterygii</taxon>
        <taxon>Teleostei</taxon>
        <taxon>Neoteleostei</taxon>
        <taxon>Acanthomorphata</taxon>
        <taxon>Zeiogadaria</taxon>
        <taxon>Gadariae</taxon>
        <taxon>Gadiformes</taxon>
        <taxon>Gadoidei</taxon>
        <taxon>Merlucciidae</taxon>
        <taxon>Merluccius</taxon>
    </lineage>
</organism>
<evidence type="ECO:0000313" key="2">
    <source>
        <dbReference type="Proteomes" id="UP001174136"/>
    </source>
</evidence>
<dbReference type="EMBL" id="JAOPHQ010006281">
    <property type="protein sequence ID" value="KAK0132202.1"/>
    <property type="molecule type" value="Genomic_DNA"/>
</dbReference>
<comment type="caution">
    <text evidence="1">The sequence shown here is derived from an EMBL/GenBank/DDBJ whole genome shotgun (WGS) entry which is preliminary data.</text>
</comment>
<dbReference type="AlphaFoldDB" id="A0AA47NPY1"/>
<accession>A0AA47NPY1</accession>
<evidence type="ECO:0000313" key="1">
    <source>
        <dbReference type="EMBL" id="KAK0132202.1"/>
    </source>
</evidence>